<proteinExistence type="predicted"/>
<evidence type="ECO:0000313" key="5">
    <source>
        <dbReference type="Proteomes" id="UP000582016"/>
    </source>
</evidence>
<dbReference type="Pfam" id="PF06985">
    <property type="entry name" value="HET"/>
    <property type="match status" value="1"/>
</dbReference>
<dbReference type="Pfam" id="PF24883">
    <property type="entry name" value="NPHP3_N"/>
    <property type="match status" value="1"/>
</dbReference>
<dbReference type="AlphaFoldDB" id="A0A8H5IAW8"/>
<keyword evidence="1" id="KW-0677">Repeat</keyword>
<dbReference type="PANTHER" id="PTHR10039">
    <property type="entry name" value="AMELOGENIN"/>
    <property type="match status" value="1"/>
</dbReference>
<dbReference type="InterPro" id="IPR056884">
    <property type="entry name" value="NPHP3-like_N"/>
</dbReference>
<dbReference type="Proteomes" id="UP000582016">
    <property type="component" value="Unassembled WGS sequence"/>
</dbReference>
<feature type="domain" description="Heterokaryon incompatibility" evidence="2">
    <location>
        <begin position="50"/>
        <end position="173"/>
    </location>
</feature>
<evidence type="ECO:0000259" key="2">
    <source>
        <dbReference type="Pfam" id="PF06985"/>
    </source>
</evidence>
<dbReference type="OrthoDB" id="2157530at2759"/>
<evidence type="ECO:0000259" key="3">
    <source>
        <dbReference type="Pfam" id="PF24883"/>
    </source>
</evidence>
<feature type="domain" description="Nephrocystin 3-like N-terminal" evidence="3">
    <location>
        <begin position="789"/>
        <end position="899"/>
    </location>
</feature>
<evidence type="ECO:0000313" key="4">
    <source>
        <dbReference type="EMBL" id="KAF5532889.1"/>
    </source>
</evidence>
<name>A0A8H5IAW8_9HYPO</name>
<reference evidence="4 5" key="1">
    <citation type="submission" date="2020-05" db="EMBL/GenBank/DDBJ databases">
        <title>Identification and distribution of gene clusters putatively required for synthesis of sphingolipid metabolism inhibitors in phylogenetically diverse species of the filamentous fungus Fusarium.</title>
        <authorList>
            <person name="Kim H.-S."/>
            <person name="Busman M."/>
            <person name="Brown D.W."/>
            <person name="Divon H."/>
            <person name="Uhlig S."/>
            <person name="Proctor R.H."/>
        </authorList>
    </citation>
    <scope>NUCLEOTIDE SEQUENCE [LARGE SCALE GENOMIC DNA]</scope>
    <source>
        <strain evidence="4 5">NRRL 13617</strain>
    </source>
</reference>
<comment type="caution">
    <text evidence="4">The sequence shown here is derived from an EMBL/GenBank/DDBJ whole genome shotgun (WGS) entry which is preliminary data.</text>
</comment>
<dbReference type="PANTHER" id="PTHR10039:SF16">
    <property type="entry name" value="GPI INOSITOL-DEACYLASE"/>
    <property type="match status" value="1"/>
</dbReference>
<evidence type="ECO:0000256" key="1">
    <source>
        <dbReference type="ARBA" id="ARBA00022737"/>
    </source>
</evidence>
<dbReference type="InterPro" id="IPR010730">
    <property type="entry name" value="HET"/>
</dbReference>
<protein>
    <submittedName>
        <fullName evidence="4">Heterokaryon incompatibility protein</fullName>
    </submittedName>
</protein>
<accession>A0A8H5IAW8</accession>
<organism evidence="4 5">
    <name type="scientific">Fusarium phyllophilum</name>
    <dbReference type="NCBI Taxonomy" id="47803"/>
    <lineage>
        <taxon>Eukaryota</taxon>
        <taxon>Fungi</taxon>
        <taxon>Dikarya</taxon>
        <taxon>Ascomycota</taxon>
        <taxon>Pezizomycotina</taxon>
        <taxon>Sordariomycetes</taxon>
        <taxon>Hypocreomycetidae</taxon>
        <taxon>Hypocreales</taxon>
        <taxon>Nectriaceae</taxon>
        <taxon>Fusarium</taxon>
        <taxon>Fusarium fujikuroi species complex</taxon>
    </lineage>
</organism>
<sequence length="962" mass="107268">MATFRLINLSTGVVTEQVLGTSPPYLAASHAWSEQRFPLGRRFLESPGRQALKAVNERRFAGTVDYCWVDTICINQQDDADMNQQIPLMGRIFGDSIAVVIILSCDLQMSQASVDRIVEQLKPAVRMHEEEEWAEQGAIWRTGHGRKLIIKGMRGLARLTTTPWATRVWTLQEYILASQVIWTGKELVPLVIQDILFSALPDICDTLRIEECLGDEFHRLYSYFSGMANMRLARGDRTRVMELLGNRSAELPRDEVYGIMAASGVEISTSTSETNKGAWSKWFEQAVSCGHLRWLLMPVATPAPLTHRGKPSCILPDFDIRHKLSSSSGLDTVKPLGLVRMEEGTVIVDGRWLGVCTVKKHLGTVHEPVPNEIHRDITLILFSQGKSRRARKVASAFGGGRYNSRQINVIATILQRNYRKAVRAVKLQRERDFRLRLQNAIEDTIWGDFMQFQMGQMPGMNEGTAYLAHLRRGSILVEAPMVLPTTQAIPSTELGIIDLGARTIDKRCVFMIVAGANADGDMRGSVLHRVAVTLPVTGDYENHIAKLPLRSHQTGYISLMDPLSITAGVIAIIQTANKALSLCLTFRTALKESPSGLTRTIDEVRNLRNIFEALQLGLDGKTDTLAGADVGIVYEKVRGSISGILPHSQAILDELEQRLSSPLPAASAPVSAISRVSAAARWYLIEPEVKSCLDRLEKCKTRLILALSVHQSLEASNSRIEDKLNAMSASKSEAEDSGIFKWLSSITFRPSHLDTVRQHQVGTSNWVSACNEFKKWYRGDTRLLWLNGASYTYCDFRKSESLEPSNILGSIVAQCCIETGSIPGAIRAAFKASQSAGHEAPPSLTLLKESLSEMLQTRKIFILIDGLDESRMSIELGDIIRSIYIRDSHSHARVLVTGRKTESLEQVFNDALQLQLHDHRQEIREDIQVYVRSQLQKNRHLQWLPSEIKQHISDALAADSNL</sequence>
<gene>
    <name evidence="4" type="ORF">FPHYL_13698</name>
</gene>
<feature type="non-terminal residue" evidence="4">
    <location>
        <position position="1"/>
    </location>
</feature>
<keyword evidence="5" id="KW-1185">Reference proteome</keyword>
<dbReference type="EMBL" id="JAAOAQ010000876">
    <property type="protein sequence ID" value="KAF5532889.1"/>
    <property type="molecule type" value="Genomic_DNA"/>
</dbReference>